<dbReference type="Proteomes" id="UP001601442">
    <property type="component" value="Unassembled WGS sequence"/>
</dbReference>
<evidence type="ECO:0000256" key="1">
    <source>
        <dbReference type="ARBA" id="ARBA00006484"/>
    </source>
</evidence>
<comment type="similarity">
    <text evidence="1 4">Belongs to the short-chain dehydrogenases/reductases (SDR) family.</text>
</comment>
<dbReference type="RefSeq" id="WP_387399360.1">
    <property type="nucleotide sequence ID" value="NZ_JBIAMT010000005.1"/>
</dbReference>
<dbReference type="PROSITE" id="PS00061">
    <property type="entry name" value="ADH_SHORT"/>
    <property type="match status" value="1"/>
</dbReference>
<evidence type="ECO:0000313" key="6">
    <source>
        <dbReference type="Proteomes" id="UP001601442"/>
    </source>
</evidence>
<evidence type="ECO:0000256" key="4">
    <source>
        <dbReference type="RuleBase" id="RU000363"/>
    </source>
</evidence>
<dbReference type="PANTHER" id="PTHR24321">
    <property type="entry name" value="DEHYDROGENASES, SHORT CHAIN"/>
    <property type="match status" value="1"/>
</dbReference>
<keyword evidence="2" id="KW-0560">Oxidoreductase</keyword>
<keyword evidence="6" id="KW-1185">Reference proteome</keyword>
<name>A0ABW6P9K5_9NOCA</name>
<dbReference type="CDD" id="cd05233">
    <property type="entry name" value="SDR_c"/>
    <property type="match status" value="1"/>
</dbReference>
<organism evidence="5 6">
    <name type="scientific">Nocardia aobensis</name>
    <dbReference type="NCBI Taxonomy" id="257277"/>
    <lineage>
        <taxon>Bacteria</taxon>
        <taxon>Bacillati</taxon>
        <taxon>Actinomycetota</taxon>
        <taxon>Actinomycetes</taxon>
        <taxon>Mycobacteriales</taxon>
        <taxon>Nocardiaceae</taxon>
        <taxon>Nocardia</taxon>
    </lineage>
</organism>
<dbReference type="PANTHER" id="PTHR24321:SF8">
    <property type="entry name" value="ESTRADIOL 17-BETA-DEHYDROGENASE 8-RELATED"/>
    <property type="match status" value="1"/>
</dbReference>
<comment type="caution">
    <text evidence="5">The sequence shown here is derived from an EMBL/GenBank/DDBJ whole genome shotgun (WGS) entry which is preliminary data.</text>
</comment>
<dbReference type="PRINTS" id="PR00080">
    <property type="entry name" value="SDRFAMILY"/>
</dbReference>
<dbReference type="InterPro" id="IPR036291">
    <property type="entry name" value="NAD(P)-bd_dom_sf"/>
</dbReference>
<dbReference type="NCBIfam" id="TIGR03971">
    <property type="entry name" value="SDR_subfam_1"/>
    <property type="match status" value="1"/>
</dbReference>
<dbReference type="EMBL" id="JBIAMT010000005">
    <property type="protein sequence ID" value="MFF0499801.1"/>
    <property type="molecule type" value="Genomic_DNA"/>
</dbReference>
<proteinExistence type="inferred from homology"/>
<sequence>MGRMEGKVAFVTGAARGQGRSHAIRLAQEGADIVALDLAASLPTVPYAGATPDDLAETVRAVEALGRNIVATEADVRDYEALEHALAEGVARFGRVDTVVANAGIFGIGRLDTLPEKAWREMLDVNLTGAWLTVKAAIPHLRAAGGGAVVITSSGAGVHASPNIGHYVSSKHGAIGLMRTLALELADDSIRVNCVLPGTVDTPMVQNEAMYQLFRPDLTRPDRTDFTRAARGLAVLNVPWVESVDVSNAVLFLVSDEARYITGVALPVDAGTNIK</sequence>
<dbReference type="InterPro" id="IPR023985">
    <property type="entry name" value="SDR_subfam_1"/>
</dbReference>
<dbReference type="SUPFAM" id="SSF51735">
    <property type="entry name" value="NAD(P)-binding Rossmann-fold domains"/>
    <property type="match status" value="1"/>
</dbReference>
<dbReference type="NCBIfam" id="NF009467">
    <property type="entry name" value="PRK12826.1-3"/>
    <property type="match status" value="1"/>
</dbReference>
<evidence type="ECO:0000256" key="3">
    <source>
        <dbReference type="ARBA" id="ARBA00023027"/>
    </source>
</evidence>
<dbReference type="Gene3D" id="3.40.50.720">
    <property type="entry name" value="NAD(P)-binding Rossmann-like Domain"/>
    <property type="match status" value="1"/>
</dbReference>
<accession>A0ABW6P9K5</accession>
<dbReference type="InterPro" id="IPR020904">
    <property type="entry name" value="Sc_DH/Rdtase_CS"/>
</dbReference>
<evidence type="ECO:0000313" key="5">
    <source>
        <dbReference type="EMBL" id="MFF0499801.1"/>
    </source>
</evidence>
<dbReference type="InterPro" id="IPR002347">
    <property type="entry name" value="SDR_fam"/>
</dbReference>
<reference evidence="5 6" key="1">
    <citation type="submission" date="2024-10" db="EMBL/GenBank/DDBJ databases">
        <title>The Natural Products Discovery Center: Release of the First 8490 Sequenced Strains for Exploring Actinobacteria Biosynthetic Diversity.</title>
        <authorList>
            <person name="Kalkreuter E."/>
            <person name="Kautsar S.A."/>
            <person name="Yang D."/>
            <person name="Bader C.D."/>
            <person name="Teijaro C.N."/>
            <person name="Fluegel L."/>
            <person name="Davis C.M."/>
            <person name="Simpson J.R."/>
            <person name="Lauterbach L."/>
            <person name="Steele A.D."/>
            <person name="Gui C."/>
            <person name="Meng S."/>
            <person name="Li G."/>
            <person name="Viehrig K."/>
            <person name="Ye F."/>
            <person name="Su P."/>
            <person name="Kiefer A.F."/>
            <person name="Nichols A."/>
            <person name="Cepeda A.J."/>
            <person name="Yan W."/>
            <person name="Fan B."/>
            <person name="Jiang Y."/>
            <person name="Adhikari A."/>
            <person name="Zheng C.-J."/>
            <person name="Schuster L."/>
            <person name="Cowan T.M."/>
            <person name="Smanski M.J."/>
            <person name="Chevrette M.G."/>
            <person name="De Carvalho L.P.S."/>
            <person name="Shen B."/>
        </authorList>
    </citation>
    <scope>NUCLEOTIDE SEQUENCE [LARGE SCALE GENOMIC DNA]</scope>
    <source>
        <strain evidence="5 6">NPDC004119</strain>
    </source>
</reference>
<gene>
    <name evidence="5" type="ORF">ACFYU5_25610</name>
</gene>
<evidence type="ECO:0000256" key="2">
    <source>
        <dbReference type="ARBA" id="ARBA00023002"/>
    </source>
</evidence>
<dbReference type="Pfam" id="PF00106">
    <property type="entry name" value="adh_short"/>
    <property type="match status" value="1"/>
</dbReference>
<keyword evidence="3" id="KW-0520">NAD</keyword>
<dbReference type="PRINTS" id="PR00081">
    <property type="entry name" value="GDHRDH"/>
</dbReference>
<protein>
    <submittedName>
        <fullName evidence="5">Mycofactocin-coupled SDR family oxidoreductase</fullName>
    </submittedName>
</protein>